<keyword evidence="6" id="KW-0418">Kinase</keyword>
<protein>
    <recommendedName>
        <fullName evidence="2">histidine kinase</fullName>
        <ecNumber evidence="2">2.7.13.3</ecNumber>
    </recommendedName>
</protein>
<dbReference type="SMART" id="SM00388">
    <property type="entry name" value="HisKA"/>
    <property type="match status" value="1"/>
</dbReference>
<dbReference type="GO" id="GO:0005886">
    <property type="term" value="C:plasma membrane"/>
    <property type="evidence" value="ECO:0007669"/>
    <property type="project" value="TreeGrafter"/>
</dbReference>
<proteinExistence type="predicted"/>
<keyword evidence="3" id="KW-0597">Phosphoprotein</keyword>
<dbReference type="CDD" id="cd00082">
    <property type="entry name" value="HisKA"/>
    <property type="match status" value="1"/>
</dbReference>
<dbReference type="PANTHER" id="PTHR45436:SF5">
    <property type="entry name" value="SENSOR HISTIDINE KINASE TRCS"/>
    <property type="match status" value="1"/>
</dbReference>
<dbReference type="SMART" id="SM00387">
    <property type="entry name" value="HATPase_c"/>
    <property type="match status" value="1"/>
</dbReference>
<evidence type="ECO:0000256" key="4">
    <source>
        <dbReference type="ARBA" id="ARBA00022679"/>
    </source>
</evidence>
<keyword evidence="7" id="KW-0472">Membrane</keyword>
<keyword evidence="7" id="KW-1133">Transmembrane helix</keyword>
<evidence type="ECO:0000313" key="9">
    <source>
        <dbReference type="EMBL" id="MPM49494.1"/>
    </source>
</evidence>
<dbReference type="AlphaFoldDB" id="A0A645AIL2"/>
<evidence type="ECO:0000256" key="1">
    <source>
        <dbReference type="ARBA" id="ARBA00000085"/>
    </source>
</evidence>
<name>A0A645AIL2_9ZZZZ</name>
<dbReference type="InterPro" id="IPR003594">
    <property type="entry name" value="HATPase_dom"/>
</dbReference>
<dbReference type="SUPFAM" id="SSF55874">
    <property type="entry name" value="ATPase domain of HSP90 chaperone/DNA topoisomerase II/histidine kinase"/>
    <property type="match status" value="1"/>
</dbReference>
<reference evidence="9" key="1">
    <citation type="submission" date="2019-08" db="EMBL/GenBank/DDBJ databases">
        <authorList>
            <person name="Kucharzyk K."/>
            <person name="Murdoch R.W."/>
            <person name="Higgins S."/>
            <person name="Loffler F."/>
        </authorList>
    </citation>
    <scope>NUCLEOTIDE SEQUENCE</scope>
</reference>
<evidence type="ECO:0000256" key="7">
    <source>
        <dbReference type="ARBA" id="ARBA00022989"/>
    </source>
</evidence>
<dbReference type="Pfam" id="PF00512">
    <property type="entry name" value="HisKA"/>
    <property type="match status" value="1"/>
</dbReference>
<sequence length="285" mass="32694">MYTPLRKISQTLQKRKRKNDHIVIPYLGDHPQFIELRNSLNSLLARFEESLTQLKQLSADTSHELRTPLAVIKGKIEIMLMSPREPAYYKERLEQIMIQIDNMQQIVESILELSRFSKFSGPEWMEPVDLLMVADETCENMFALIEKTRHQHLEKKFSFAPVFGSFELLTRVASNLLDNASKYTPEGGTIGIETWSDIKKQKAFLRVWDTGQGMDEYAIQKCRDLFWRADTARSGGGYGLGLSLVQRISELHEAEMDIQSTLGKGTSFTLVFNLDANALSEYDTF</sequence>
<evidence type="ECO:0000256" key="6">
    <source>
        <dbReference type="ARBA" id="ARBA00022777"/>
    </source>
</evidence>
<dbReference type="PANTHER" id="PTHR45436">
    <property type="entry name" value="SENSOR HISTIDINE KINASE YKOH"/>
    <property type="match status" value="1"/>
</dbReference>
<dbReference type="EMBL" id="VSSQ01012549">
    <property type="protein sequence ID" value="MPM49494.1"/>
    <property type="molecule type" value="Genomic_DNA"/>
</dbReference>
<comment type="catalytic activity">
    <reaction evidence="1">
        <text>ATP + protein L-histidine = ADP + protein N-phospho-L-histidine.</text>
        <dbReference type="EC" id="2.7.13.3"/>
    </reaction>
</comment>
<evidence type="ECO:0000259" key="8">
    <source>
        <dbReference type="PROSITE" id="PS50109"/>
    </source>
</evidence>
<dbReference type="PRINTS" id="PR01780">
    <property type="entry name" value="LANTIREGPROT"/>
</dbReference>
<feature type="domain" description="Histidine kinase" evidence="8">
    <location>
        <begin position="60"/>
        <end position="276"/>
    </location>
</feature>
<comment type="caution">
    <text evidence="9">The sequence shown here is derived from an EMBL/GenBank/DDBJ whole genome shotgun (WGS) entry which is preliminary data.</text>
</comment>
<dbReference type="EC" id="2.7.13.3" evidence="2"/>
<evidence type="ECO:0000256" key="2">
    <source>
        <dbReference type="ARBA" id="ARBA00012438"/>
    </source>
</evidence>
<dbReference type="Gene3D" id="3.30.565.10">
    <property type="entry name" value="Histidine kinase-like ATPase, C-terminal domain"/>
    <property type="match status" value="1"/>
</dbReference>
<dbReference type="Gene3D" id="1.10.287.130">
    <property type="match status" value="1"/>
</dbReference>
<dbReference type="SUPFAM" id="SSF47384">
    <property type="entry name" value="Homodimeric domain of signal transducing histidine kinase"/>
    <property type="match status" value="1"/>
</dbReference>
<organism evidence="9">
    <name type="scientific">bioreactor metagenome</name>
    <dbReference type="NCBI Taxonomy" id="1076179"/>
    <lineage>
        <taxon>unclassified sequences</taxon>
        <taxon>metagenomes</taxon>
        <taxon>ecological metagenomes</taxon>
    </lineage>
</organism>
<dbReference type="InterPro" id="IPR036097">
    <property type="entry name" value="HisK_dim/P_sf"/>
</dbReference>
<dbReference type="InterPro" id="IPR008358">
    <property type="entry name" value="Sig_transdc_His_kin/Pase_MprB"/>
</dbReference>
<dbReference type="GO" id="GO:0000155">
    <property type="term" value="F:phosphorelay sensor kinase activity"/>
    <property type="evidence" value="ECO:0007669"/>
    <property type="project" value="InterPro"/>
</dbReference>
<gene>
    <name evidence="9" type="primary">phoR_18</name>
    <name evidence="9" type="ORF">SDC9_96224</name>
</gene>
<evidence type="ECO:0000256" key="3">
    <source>
        <dbReference type="ARBA" id="ARBA00022553"/>
    </source>
</evidence>
<dbReference type="InterPro" id="IPR036890">
    <property type="entry name" value="HATPase_C_sf"/>
</dbReference>
<dbReference type="InterPro" id="IPR003661">
    <property type="entry name" value="HisK_dim/P_dom"/>
</dbReference>
<dbReference type="Pfam" id="PF02518">
    <property type="entry name" value="HATPase_c"/>
    <property type="match status" value="1"/>
</dbReference>
<dbReference type="PROSITE" id="PS50109">
    <property type="entry name" value="HIS_KIN"/>
    <property type="match status" value="1"/>
</dbReference>
<evidence type="ECO:0000256" key="5">
    <source>
        <dbReference type="ARBA" id="ARBA00022692"/>
    </source>
</evidence>
<keyword evidence="4 9" id="KW-0808">Transferase</keyword>
<accession>A0A645AIL2</accession>
<dbReference type="InterPro" id="IPR050428">
    <property type="entry name" value="TCS_sensor_his_kinase"/>
</dbReference>
<dbReference type="InterPro" id="IPR005467">
    <property type="entry name" value="His_kinase_dom"/>
</dbReference>
<keyword evidence="5" id="KW-0812">Transmembrane</keyword>